<dbReference type="AlphaFoldDB" id="A0AAP0K6R7"/>
<organism evidence="2 3">
    <name type="scientific">Stephania japonica</name>
    <dbReference type="NCBI Taxonomy" id="461633"/>
    <lineage>
        <taxon>Eukaryota</taxon>
        <taxon>Viridiplantae</taxon>
        <taxon>Streptophyta</taxon>
        <taxon>Embryophyta</taxon>
        <taxon>Tracheophyta</taxon>
        <taxon>Spermatophyta</taxon>
        <taxon>Magnoliopsida</taxon>
        <taxon>Ranunculales</taxon>
        <taxon>Menispermaceae</taxon>
        <taxon>Menispermoideae</taxon>
        <taxon>Cissampelideae</taxon>
        <taxon>Stephania</taxon>
    </lineage>
</organism>
<name>A0AAP0K6R7_9MAGN</name>
<accession>A0AAP0K6R7</accession>
<sequence>MVRLVRQDGLSSIDADMAEVGDVTKDVAGATEPKGREQQGAGLPQDFWPPHDVFTISLERL</sequence>
<evidence type="ECO:0000313" key="3">
    <source>
        <dbReference type="Proteomes" id="UP001417504"/>
    </source>
</evidence>
<feature type="region of interest" description="Disordered" evidence="1">
    <location>
        <begin position="26"/>
        <end position="48"/>
    </location>
</feature>
<keyword evidence="3" id="KW-1185">Reference proteome</keyword>
<gene>
    <name evidence="2" type="ORF">Sjap_005600</name>
</gene>
<dbReference type="EMBL" id="JBBNAE010000002">
    <property type="protein sequence ID" value="KAK9145697.1"/>
    <property type="molecule type" value="Genomic_DNA"/>
</dbReference>
<dbReference type="Proteomes" id="UP001417504">
    <property type="component" value="Unassembled WGS sequence"/>
</dbReference>
<protein>
    <submittedName>
        <fullName evidence="2">Uncharacterized protein</fullName>
    </submittedName>
</protein>
<comment type="caution">
    <text evidence="2">The sequence shown here is derived from an EMBL/GenBank/DDBJ whole genome shotgun (WGS) entry which is preliminary data.</text>
</comment>
<proteinExistence type="predicted"/>
<evidence type="ECO:0000256" key="1">
    <source>
        <dbReference type="SAM" id="MobiDB-lite"/>
    </source>
</evidence>
<reference evidence="2 3" key="1">
    <citation type="submission" date="2024-01" db="EMBL/GenBank/DDBJ databases">
        <title>Genome assemblies of Stephania.</title>
        <authorList>
            <person name="Yang L."/>
        </authorList>
    </citation>
    <scope>NUCLEOTIDE SEQUENCE [LARGE SCALE GENOMIC DNA]</scope>
    <source>
        <strain evidence="2">QJT</strain>
        <tissue evidence="2">Leaf</tissue>
    </source>
</reference>
<evidence type="ECO:0000313" key="2">
    <source>
        <dbReference type="EMBL" id="KAK9145697.1"/>
    </source>
</evidence>